<evidence type="ECO:0000256" key="1">
    <source>
        <dbReference type="SAM" id="MobiDB-lite"/>
    </source>
</evidence>
<reference evidence="2" key="1">
    <citation type="journal article" date="2020" name="Stud. Mycol.">
        <title>101 Dothideomycetes genomes: a test case for predicting lifestyles and emergence of pathogens.</title>
        <authorList>
            <person name="Haridas S."/>
            <person name="Albert R."/>
            <person name="Binder M."/>
            <person name="Bloem J."/>
            <person name="Labutti K."/>
            <person name="Salamov A."/>
            <person name="Andreopoulos B."/>
            <person name="Baker S."/>
            <person name="Barry K."/>
            <person name="Bills G."/>
            <person name="Bluhm B."/>
            <person name="Cannon C."/>
            <person name="Castanera R."/>
            <person name="Culley D."/>
            <person name="Daum C."/>
            <person name="Ezra D."/>
            <person name="Gonzalez J."/>
            <person name="Henrissat B."/>
            <person name="Kuo A."/>
            <person name="Liang C."/>
            <person name="Lipzen A."/>
            <person name="Lutzoni F."/>
            <person name="Magnuson J."/>
            <person name="Mondo S."/>
            <person name="Nolan M."/>
            <person name="Ohm R."/>
            <person name="Pangilinan J."/>
            <person name="Park H.-J."/>
            <person name="Ramirez L."/>
            <person name="Alfaro M."/>
            <person name="Sun H."/>
            <person name="Tritt A."/>
            <person name="Yoshinaga Y."/>
            <person name="Zwiers L.-H."/>
            <person name="Turgeon B."/>
            <person name="Goodwin S."/>
            <person name="Spatafora J."/>
            <person name="Crous P."/>
            <person name="Grigoriev I."/>
        </authorList>
    </citation>
    <scope>NUCLEOTIDE SEQUENCE</scope>
    <source>
        <strain evidence="2">CBS 116435</strain>
    </source>
</reference>
<protein>
    <submittedName>
        <fullName evidence="2">Uncharacterized protein</fullName>
    </submittedName>
</protein>
<dbReference type="Proteomes" id="UP000799441">
    <property type="component" value="Unassembled WGS sequence"/>
</dbReference>
<name>A0A9P4PY24_9PEZI</name>
<feature type="region of interest" description="Disordered" evidence="1">
    <location>
        <begin position="1"/>
        <end position="23"/>
    </location>
</feature>
<keyword evidence="3" id="KW-1185">Reference proteome</keyword>
<feature type="compositionally biased region" description="Polar residues" evidence="1">
    <location>
        <begin position="1"/>
        <end position="13"/>
    </location>
</feature>
<proteinExistence type="predicted"/>
<evidence type="ECO:0000313" key="3">
    <source>
        <dbReference type="Proteomes" id="UP000799441"/>
    </source>
</evidence>
<organism evidence="2 3">
    <name type="scientific">Polychaeton citri CBS 116435</name>
    <dbReference type="NCBI Taxonomy" id="1314669"/>
    <lineage>
        <taxon>Eukaryota</taxon>
        <taxon>Fungi</taxon>
        <taxon>Dikarya</taxon>
        <taxon>Ascomycota</taxon>
        <taxon>Pezizomycotina</taxon>
        <taxon>Dothideomycetes</taxon>
        <taxon>Dothideomycetidae</taxon>
        <taxon>Capnodiales</taxon>
        <taxon>Capnodiaceae</taxon>
        <taxon>Polychaeton</taxon>
    </lineage>
</organism>
<evidence type="ECO:0000313" key="2">
    <source>
        <dbReference type="EMBL" id="KAF2716154.1"/>
    </source>
</evidence>
<sequence>MTTRNNDDNNSLPSHPIPSHPALPQIHASASETRMIRTRMNSRPLPPSRPLPVVAAAAHSFRSPLCQSPSTPSLHGAVCIHTHAHEHTHTHTHTHTYIPAYIHTYTAHSTVVAAVTPYPSHPPYSSTQSYHHLLHPPHATCQRAWHHIISCSCTSNPHSSSPPLLRLCSFSSTHGSCTAAAVTPVARTYPKPTPAPLCIAMP</sequence>
<gene>
    <name evidence="2" type="ORF">K431DRAFT_26240</name>
</gene>
<comment type="caution">
    <text evidence="2">The sequence shown here is derived from an EMBL/GenBank/DDBJ whole genome shotgun (WGS) entry which is preliminary data.</text>
</comment>
<dbReference type="AlphaFoldDB" id="A0A9P4PY24"/>
<accession>A0A9P4PY24</accession>
<dbReference type="EMBL" id="MU003890">
    <property type="protein sequence ID" value="KAF2716154.1"/>
    <property type="molecule type" value="Genomic_DNA"/>
</dbReference>